<dbReference type="Gene3D" id="2.30.110.10">
    <property type="entry name" value="Electron Transport, Fmn-binding Protein, Chain A"/>
    <property type="match status" value="1"/>
</dbReference>
<dbReference type="Pfam" id="PF12766">
    <property type="entry name" value="Pyridox_oxase_2"/>
    <property type="match status" value="1"/>
</dbReference>
<sequence>MDELSALAARVWGELAQAVSTRGHPWRTATLATVSPEGLPDARTVVLREWDEREQTLVFFTDARSPKVQHLQHLQHQAQAVLVLWHPGLGWQLRMTVRTEVTFEGLAVTSRWARLKMSPAAQDYLSPLAPGESLQGLSPAGASRPHFAVVHARVLALDWLSLNPEGHRRARLCPPERAAWLQP</sequence>
<dbReference type="Proteomes" id="UP000672097">
    <property type="component" value="Unassembled WGS sequence"/>
</dbReference>
<organism evidence="2 3">
    <name type="scientific">Ideonella paludis</name>
    <dbReference type="NCBI Taxonomy" id="1233411"/>
    <lineage>
        <taxon>Bacteria</taxon>
        <taxon>Pseudomonadati</taxon>
        <taxon>Pseudomonadota</taxon>
        <taxon>Betaproteobacteria</taxon>
        <taxon>Burkholderiales</taxon>
        <taxon>Sphaerotilaceae</taxon>
        <taxon>Ideonella</taxon>
    </lineage>
</organism>
<protein>
    <submittedName>
        <fullName evidence="2">Pyridoxamine 5'-phosphate oxidase family protein</fullName>
    </submittedName>
</protein>
<dbReference type="SUPFAM" id="SSF50475">
    <property type="entry name" value="FMN-binding split barrel"/>
    <property type="match status" value="1"/>
</dbReference>
<dbReference type="RefSeq" id="WP_210808682.1">
    <property type="nucleotide sequence ID" value="NZ_JAGQDG010000003.1"/>
</dbReference>
<keyword evidence="3" id="KW-1185">Reference proteome</keyword>
<evidence type="ECO:0000259" key="1">
    <source>
        <dbReference type="Pfam" id="PF12766"/>
    </source>
</evidence>
<proteinExistence type="predicted"/>
<evidence type="ECO:0000313" key="3">
    <source>
        <dbReference type="Proteomes" id="UP000672097"/>
    </source>
</evidence>
<gene>
    <name evidence="2" type="ORF">KAK11_09680</name>
</gene>
<comment type="caution">
    <text evidence="2">The sequence shown here is derived from an EMBL/GenBank/DDBJ whole genome shotgun (WGS) entry which is preliminary data.</text>
</comment>
<dbReference type="EMBL" id="JAGQDG010000003">
    <property type="protein sequence ID" value="MBQ0935597.1"/>
    <property type="molecule type" value="Genomic_DNA"/>
</dbReference>
<feature type="domain" description="Pyridoxamine 5'-phosphate oxidase Alr4036 family FMN-binding" evidence="1">
    <location>
        <begin position="12"/>
        <end position="97"/>
    </location>
</feature>
<evidence type="ECO:0000313" key="2">
    <source>
        <dbReference type="EMBL" id="MBQ0935597.1"/>
    </source>
</evidence>
<dbReference type="InterPro" id="IPR024624">
    <property type="entry name" value="Pyridox_Oxase_Alr4036_FMN-bd"/>
</dbReference>
<reference evidence="2 3" key="1">
    <citation type="submission" date="2021-04" db="EMBL/GenBank/DDBJ databases">
        <title>The genome sequence of type strain Ideonella paludis KCTC 32238.</title>
        <authorList>
            <person name="Liu Y."/>
        </authorList>
    </citation>
    <scope>NUCLEOTIDE SEQUENCE [LARGE SCALE GENOMIC DNA]</scope>
    <source>
        <strain evidence="2 3">KCTC 32238</strain>
    </source>
</reference>
<name>A0ABS5DWS6_9BURK</name>
<dbReference type="InterPro" id="IPR012349">
    <property type="entry name" value="Split_barrel_FMN-bd"/>
</dbReference>
<accession>A0ABS5DWS6</accession>